<dbReference type="InterPro" id="IPR004268">
    <property type="entry name" value="MurJ"/>
</dbReference>
<dbReference type="Pfam" id="PF03023">
    <property type="entry name" value="MurJ"/>
    <property type="match status" value="1"/>
</dbReference>
<dbReference type="GO" id="GO:0009252">
    <property type="term" value="P:peptidoglycan biosynthetic process"/>
    <property type="evidence" value="ECO:0007669"/>
    <property type="project" value="UniProtKB-KW"/>
</dbReference>
<reference evidence="9" key="1">
    <citation type="submission" date="2020-05" db="EMBL/GenBank/DDBJ databases">
        <authorList>
            <person name="Chiriac C."/>
            <person name="Salcher M."/>
            <person name="Ghai R."/>
            <person name="Kavagutti S V."/>
        </authorList>
    </citation>
    <scope>NUCLEOTIDE SEQUENCE</scope>
</reference>
<evidence type="ECO:0000313" key="9">
    <source>
        <dbReference type="EMBL" id="CAB4333429.1"/>
    </source>
</evidence>
<dbReference type="GO" id="GO:0008360">
    <property type="term" value="P:regulation of cell shape"/>
    <property type="evidence" value="ECO:0007669"/>
    <property type="project" value="UniProtKB-KW"/>
</dbReference>
<keyword evidence="7 8" id="KW-0472">Membrane</keyword>
<evidence type="ECO:0000256" key="8">
    <source>
        <dbReference type="SAM" id="Phobius"/>
    </source>
</evidence>
<feature type="transmembrane region" description="Helical" evidence="8">
    <location>
        <begin position="239"/>
        <end position="267"/>
    </location>
</feature>
<dbReference type="GO" id="GO:0015648">
    <property type="term" value="F:lipid-linked peptidoglycan transporter activity"/>
    <property type="evidence" value="ECO:0007669"/>
    <property type="project" value="TreeGrafter"/>
</dbReference>
<dbReference type="PANTHER" id="PTHR47019">
    <property type="entry name" value="LIPID II FLIPPASE MURJ"/>
    <property type="match status" value="1"/>
</dbReference>
<feature type="transmembrane region" description="Helical" evidence="8">
    <location>
        <begin position="84"/>
        <end position="110"/>
    </location>
</feature>
<keyword evidence="6 8" id="KW-1133">Transmembrane helix</keyword>
<evidence type="ECO:0000256" key="1">
    <source>
        <dbReference type="ARBA" id="ARBA00004651"/>
    </source>
</evidence>
<feature type="transmembrane region" description="Helical" evidence="8">
    <location>
        <begin position="462"/>
        <end position="483"/>
    </location>
</feature>
<dbReference type="GO" id="GO:0005886">
    <property type="term" value="C:plasma membrane"/>
    <property type="evidence" value="ECO:0007669"/>
    <property type="project" value="UniProtKB-SubCell"/>
</dbReference>
<accession>A0A6J5YZC7</accession>
<feature type="transmembrane region" description="Helical" evidence="8">
    <location>
        <begin position="53"/>
        <end position="72"/>
    </location>
</feature>
<keyword evidence="5" id="KW-0573">Peptidoglycan synthesis</keyword>
<dbReference type="AlphaFoldDB" id="A0A6J5YZC7"/>
<proteinExistence type="predicted"/>
<feature type="transmembrane region" description="Helical" evidence="8">
    <location>
        <begin position="428"/>
        <end position="450"/>
    </location>
</feature>
<keyword evidence="4" id="KW-0133">Cell shape</keyword>
<comment type="subcellular location">
    <subcellularLocation>
        <location evidence="1">Cell membrane</location>
        <topology evidence="1">Multi-pass membrane protein</topology>
    </subcellularLocation>
</comment>
<evidence type="ECO:0000256" key="7">
    <source>
        <dbReference type="ARBA" id="ARBA00023136"/>
    </source>
</evidence>
<organism evidence="9">
    <name type="scientific">freshwater metagenome</name>
    <dbReference type="NCBI Taxonomy" id="449393"/>
    <lineage>
        <taxon>unclassified sequences</taxon>
        <taxon>metagenomes</taxon>
        <taxon>ecological metagenomes</taxon>
    </lineage>
</organism>
<feature type="transmembrane region" description="Helical" evidence="8">
    <location>
        <begin position="489"/>
        <end position="509"/>
    </location>
</feature>
<dbReference type="InterPro" id="IPR051050">
    <property type="entry name" value="Lipid_II_flippase_MurJ/MviN"/>
</dbReference>
<name>A0A6J5YZC7_9ZZZZ</name>
<protein>
    <submittedName>
        <fullName evidence="9">Unannotated protein</fullName>
    </submittedName>
</protein>
<feature type="transmembrane region" description="Helical" evidence="8">
    <location>
        <begin position="130"/>
        <end position="148"/>
    </location>
</feature>
<feature type="transmembrane region" description="Helical" evidence="8">
    <location>
        <begin position="160"/>
        <end position="180"/>
    </location>
</feature>
<feature type="transmembrane region" description="Helical" evidence="8">
    <location>
        <begin position="401"/>
        <end position="422"/>
    </location>
</feature>
<feature type="transmembrane region" description="Helical" evidence="8">
    <location>
        <begin position="287"/>
        <end position="308"/>
    </location>
</feature>
<dbReference type="PANTHER" id="PTHR47019:SF1">
    <property type="entry name" value="LIPID II FLIPPASE MURJ"/>
    <property type="match status" value="1"/>
</dbReference>
<feature type="transmembrane region" description="Helical" evidence="8">
    <location>
        <begin position="329"/>
        <end position="352"/>
    </location>
</feature>
<dbReference type="NCBIfam" id="TIGR01695">
    <property type="entry name" value="murJ_mviN"/>
    <property type="match status" value="1"/>
</dbReference>
<evidence type="ECO:0000256" key="4">
    <source>
        <dbReference type="ARBA" id="ARBA00022960"/>
    </source>
</evidence>
<evidence type="ECO:0000256" key="6">
    <source>
        <dbReference type="ARBA" id="ARBA00022989"/>
    </source>
</evidence>
<keyword evidence="3 8" id="KW-0812">Transmembrane</keyword>
<sequence>MSDGQLLRATTVMAAGTVVSRITGLIRNLLIVALLGTAILGDTYNVANTMPNILYNLLIGGALTAVFVPQIVRSLRDSDGGKAFISRLFTLTITFLFLLTVFGVIFSPQIVNIYAPEYAGRAEFDTTVTLMRYCLPQIFFLGLFALLGQIANAKGKFGPMMWAPALNNLIAIALFSWFLIAKDELVLGQVSEFDLLLLGVGTTFGYIVQAVILIPVLVKSGVKLSIRFDWANSQILKSFRLAGWSFAYALISQISYLITINIATSAAVKSLADGVTTGVGYTPYANAYLILILPHSIITVSVVTALLPQISNYVIDKKIELVNESLIKTIKLIGVFTVPSAILMFAFGPLVANVLYFGVSVEDANYLGFVLSAFAFGLIPVSINLVLLRGLNAFENLKSQVIGNFIMNLISVILSVLAAQYLEPKWVTVGLAVIFTIHYFIGVAISFYLIKRHKVNLPIFRLFMFYAKLMMIFALVLAPIWIIRDSLPGGNLIQLILVTSISIVLYLGISKLFKITEITSLAKVIRPGRQ</sequence>
<dbReference type="EMBL" id="CAESAC010000031">
    <property type="protein sequence ID" value="CAB4333429.1"/>
    <property type="molecule type" value="Genomic_DNA"/>
</dbReference>
<dbReference type="GO" id="GO:0034204">
    <property type="term" value="P:lipid translocation"/>
    <property type="evidence" value="ECO:0007669"/>
    <property type="project" value="TreeGrafter"/>
</dbReference>
<evidence type="ECO:0000256" key="2">
    <source>
        <dbReference type="ARBA" id="ARBA00022475"/>
    </source>
</evidence>
<dbReference type="CDD" id="cd13123">
    <property type="entry name" value="MATE_MurJ_like"/>
    <property type="match status" value="1"/>
</dbReference>
<keyword evidence="2" id="KW-1003">Cell membrane</keyword>
<feature type="transmembrane region" description="Helical" evidence="8">
    <location>
        <begin position="195"/>
        <end position="218"/>
    </location>
</feature>
<evidence type="ECO:0000256" key="5">
    <source>
        <dbReference type="ARBA" id="ARBA00022984"/>
    </source>
</evidence>
<gene>
    <name evidence="9" type="ORF">UFOPK4028_00364</name>
</gene>
<evidence type="ECO:0000256" key="3">
    <source>
        <dbReference type="ARBA" id="ARBA00022692"/>
    </source>
</evidence>
<feature type="transmembrane region" description="Helical" evidence="8">
    <location>
        <begin position="364"/>
        <end position="389"/>
    </location>
</feature>
<dbReference type="PRINTS" id="PR01806">
    <property type="entry name" value="VIRFACTRMVIN"/>
</dbReference>